<protein>
    <submittedName>
        <fullName evidence="7">Fatty-acyl-CoA synthase</fullName>
    </submittedName>
</protein>
<dbReference type="InterPro" id="IPR025110">
    <property type="entry name" value="AMP-bd_C"/>
</dbReference>
<comment type="similarity">
    <text evidence="1">Belongs to the ATP-dependent AMP-binding enzyme family.</text>
</comment>
<dbReference type="AlphaFoldDB" id="A0A1I1YT04"/>
<dbReference type="SUPFAM" id="SSF56801">
    <property type="entry name" value="Acetyl-CoA synthetase-like"/>
    <property type="match status" value="1"/>
</dbReference>
<dbReference type="OrthoDB" id="5483897at2"/>
<proteinExistence type="inferred from homology"/>
<dbReference type="Proteomes" id="UP000199400">
    <property type="component" value="Unassembled WGS sequence"/>
</dbReference>
<organism evidence="7 8">
    <name type="scientific">Nannocystis exedens</name>
    <dbReference type="NCBI Taxonomy" id="54"/>
    <lineage>
        <taxon>Bacteria</taxon>
        <taxon>Pseudomonadati</taxon>
        <taxon>Myxococcota</taxon>
        <taxon>Polyangia</taxon>
        <taxon>Nannocystales</taxon>
        <taxon>Nannocystaceae</taxon>
        <taxon>Nannocystis</taxon>
    </lineage>
</organism>
<dbReference type="InterPro" id="IPR042099">
    <property type="entry name" value="ANL_N_sf"/>
</dbReference>
<evidence type="ECO:0000256" key="3">
    <source>
        <dbReference type="ARBA" id="ARBA00022832"/>
    </source>
</evidence>
<keyword evidence="3" id="KW-0276">Fatty acid metabolism</keyword>
<dbReference type="CDD" id="cd12119">
    <property type="entry name" value="ttLC_FACS_AlkK_like"/>
    <property type="match status" value="1"/>
</dbReference>
<evidence type="ECO:0000313" key="7">
    <source>
        <dbReference type="EMBL" id="SFE22657.1"/>
    </source>
</evidence>
<accession>A0A1I1YT04</accession>
<feature type="domain" description="AMP-dependent synthetase/ligase" evidence="5">
    <location>
        <begin position="19"/>
        <end position="402"/>
    </location>
</feature>
<evidence type="ECO:0000256" key="2">
    <source>
        <dbReference type="ARBA" id="ARBA00022598"/>
    </source>
</evidence>
<dbReference type="PANTHER" id="PTHR43859">
    <property type="entry name" value="ACYL-ACTIVATING ENZYME"/>
    <property type="match status" value="1"/>
</dbReference>
<dbReference type="InterPro" id="IPR000873">
    <property type="entry name" value="AMP-dep_synth/lig_dom"/>
</dbReference>
<gene>
    <name evidence="7" type="ORF">SAMN02745121_03520</name>
</gene>
<sequence length="546" mass="59473">MHLTGLMMHSPLLISGLIRHAARVHADQTMVSRTVEGPMHRTTYRALEQRARRLAEALQALGVGPGDRVATLAWNGFRHVETYFAVSGIGAVCHTLNPRLFFDQLVYILNHAEDTVLLTDLTFVPLVEKLAPRCPALRAVVVMTDREHMPPTTLPNAHVYEDILAAQPGTLQWPEFPEDTASSLCYTSGTTGEPKGVLYSHRSTVLHSFGIALPDVFRLGERETVLPVVPMFHVNAWGLPYAAALTGTRLVMPGPRLDGESLYSLFEDEGVTMSAGVPTVWMGLLAHVKQQGKRFTTLKRVVIGGSAAPEAMIRSFQDDYGVEVLHAWGMTETSPLGTACALSPAIRTWPKDQQIAVQRKQGRQVFGVELRIVGDDGRPLAHDGVAAGDLQIRGPWVCSGYYKAESTAHADGWFSTGDVATIDPAGYMQITDRSKDVIKSGGEWISSITLENLAVGVPGVAEAAVIGVAHPRWAERPLLVLVKQPGAAVDPAVVLAHIAESVPRWWLPDAVEFVDALPHTATGKISKLQLREQFKDYRLAADAAQR</sequence>
<dbReference type="Pfam" id="PF00501">
    <property type="entry name" value="AMP-binding"/>
    <property type="match status" value="1"/>
</dbReference>
<dbReference type="STRING" id="54.SAMN02745121_03520"/>
<dbReference type="InterPro" id="IPR020845">
    <property type="entry name" value="AMP-binding_CS"/>
</dbReference>
<dbReference type="Gene3D" id="3.30.300.30">
    <property type="match status" value="1"/>
</dbReference>
<evidence type="ECO:0000256" key="1">
    <source>
        <dbReference type="ARBA" id="ARBA00006432"/>
    </source>
</evidence>
<dbReference type="RefSeq" id="WP_096328314.1">
    <property type="nucleotide sequence ID" value="NZ_FOMX01000010.1"/>
</dbReference>
<dbReference type="NCBIfam" id="NF004837">
    <property type="entry name" value="PRK06187.1"/>
    <property type="match status" value="1"/>
</dbReference>
<dbReference type="EMBL" id="FOMX01000010">
    <property type="protein sequence ID" value="SFE22657.1"/>
    <property type="molecule type" value="Genomic_DNA"/>
</dbReference>
<dbReference type="PROSITE" id="PS00455">
    <property type="entry name" value="AMP_BINDING"/>
    <property type="match status" value="1"/>
</dbReference>
<evidence type="ECO:0000259" key="6">
    <source>
        <dbReference type="Pfam" id="PF13193"/>
    </source>
</evidence>
<dbReference type="GO" id="GO:0016874">
    <property type="term" value="F:ligase activity"/>
    <property type="evidence" value="ECO:0007669"/>
    <property type="project" value="UniProtKB-KW"/>
</dbReference>
<keyword evidence="8" id="KW-1185">Reference proteome</keyword>
<keyword evidence="2" id="KW-0436">Ligase</keyword>
<keyword evidence="4" id="KW-0443">Lipid metabolism</keyword>
<evidence type="ECO:0000259" key="5">
    <source>
        <dbReference type="Pfam" id="PF00501"/>
    </source>
</evidence>
<reference evidence="8" key="1">
    <citation type="submission" date="2016-10" db="EMBL/GenBank/DDBJ databases">
        <authorList>
            <person name="Varghese N."/>
            <person name="Submissions S."/>
        </authorList>
    </citation>
    <scope>NUCLEOTIDE SEQUENCE [LARGE SCALE GENOMIC DNA]</scope>
    <source>
        <strain evidence="8">ATCC 25963</strain>
    </source>
</reference>
<feature type="domain" description="AMP-binding enzyme C-terminal" evidence="6">
    <location>
        <begin position="450"/>
        <end position="524"/>
    </location>
</feature>
<evidence type="ECO:0000256" key="4">
    <source>
        <dbReference type="ARBA" id="ARBA00023098"/>
    </source>
</evidence>
<dbReference type="NCBIfam" id="NF005426">
    <property type="entry name" value="PRK07008.1"/>
    <property type="match status" value="1"/>
</dbReference>
<evidence type="ECO:0000313" key="8">
    <source>
        <dbReference type="Proteomes" id="UP000199400"/>
    </source>
</evidence>
<dbReference type="PANTHER" id="PTHR43859:SF4">
    <property type="entry name" value="BUTANOATE--COA LIGASE AAE1-RELATED"/>
    <property type="match status" value="1"/>
</dbReference>
<dbReference type="Pfam" id="PF13193">
    <property type="entry name" value="AMP-binding_C"/>
    <property type="match status" value="1"/>
</dbReference>
<dbReference type="Gene3D" id="3.40.50.12780">
    <property type="entry name" value="N-terminal domain of ligase-like"/>
    <property type="match status" value="1"/>
</dbReference>
<dbReference type="InterPro" id="IPR045851">
    <property type="entry name" value="AMP-bd_C_sf"/>
</dbReference>
<name>A0A1I1YT04_9BACT</name>
<dbReference type="GO" id="GO:0006631">
    <property type="term" value="P:fatty acid metabolic process"/>
    <property type="evidence" value="ECO:0007669"/>
    <property type="project" value="UniProtKB-KW"/>
</dbReference>